<dbReference type="Gene3D" id="1.20.1090.10">
    <property type="entry name" value="Dehydroquinate synthase-like - alpha domain"/>
    <property type="match status" value="1"/>
</dbReference>
<feature type="domain" description="Fe-containing alcohol dehydrogenase-like C-terminal" evidence="5">
    <location>
        <begin position="187"/>
        <end position="385"/>
    </location>
</feature>
<evidence type="ECO:0000313" key="6">
    <source>
        <dbReference type="EMBL" id="MFN6548300.1"/>
    </source>
</evidence>
<dbReference type="InterPro" id="IPR018211">
    <property type="entry name" value="ADH_Fe_CS"/>
</dbReference>
<accession>A0ABW9LKC9</accession>
<evidence type="ECO:0000259" key="5">
    <source>
        <dbReference type="Pfam" id="PF25137"/>
    </source>
</evidence>
<evidence type="ECO:0000313" key="7">
    <source>
        <dbReference type="Proteomes" id="UP001635816"/>
    </source>
</evidence>
<sequence length="386" mass="40394">MSYNVTLPRHSKIGAGAIEELGALCLQVGVQRPLLVSDRYLVEMGQVERLVGILRAAGCDPAVFSETVPDPTSSSLLPGIEAVRNHKADGVIGFGGGSPMDTAKALAVLAKAGAEISAFKAPSLYAGPALPIVAVPTTAGSGSEATQFTVITDDDTDEKMLCPGLSFLPVATVIDFEMTVSMPARLTADTGVDALTHAIEAYVSRRANPFTDGLALTAMRTIGTNLRRAYADGHDKAAREAMMLASTQAGMAFSNASVALVHGMSRPIGGHFHVAHGLSNAMLLPAVTRFSADAALDRYADCARAMRLADDSTNDAIAAGTLVDELDVLCADVAVPSPAEYGIQEKDWNAHLDVMAQQALDSGSPANNPRVPNIDEVVELYKTIYA</sequence>
<dbReference type="Gene3D" id="3.40.50.1970">
    <property type="match status" value="1"/>
</dbReference>
<keyword evidence="7" id="KW-1185">Reference proteome</keyword>
<evidence type="ECO:0000256" key="2">
    <source>
        <dbReference type="ARBA" id="ARBA00023002"/>
    </source>
</evidence>
<keyword evidence="2" id="KW-0560">Oxidoreductase</keyword>
<dbReference type="Proteomes" id="UP001635816">
    <property type="component" value="Unassembled WGS sequence"/>
</dbReference>
<comment type="similarity">
    <text evidence="1">Belongs to the iron-containing alcohol dehydrogenase family.</text>
</comment>
<name>A0ABW9LKC9_9MYCO</name>
<feature type="domain" description="Alcohol dehydrogenase iron-type/glycerol dehydrogenase GldA" evidence="4">
    <location>
        <begin position="8"/>
        <end position="175"/>
    </location>
</feature>
<dbReference type="InterPro" id="IPR039697">
    <property type="entry name" value="Alcohol_dehydrogenase_Fe"/>
</dbReference>
<organism evidence="6 7">
    <name type="scientific">Mycolicibacterium nivoides</name>
    <dbReference type="NCBI Taxonomy" id="2487344"/>
    <lineage>
        <taxon>Bacteria</taxon>
        <taxon>Bacillati</taxon>
        <taxon>Actinomycetota</taxon>
        <taxon>Actinomycetes</taxon>
        <taxon>Mycobacteriales</taxon>
        <taxon>Mycobacteriaceae</taxon>
        <taxon>Mycolicibacterium</taxon>
    </lineage>
</organism>
<dbReference type="RefSeq" id="WP_409545805.1">
    <property type="nucleotide sequence ID" value="NZ_JBKBDD010000022.1"/>
</dbReference>
<dbReference type="InterPro" id="IPR001670">
    <property type="entry name" value="ADH_Fe/GldA"/>
</dbReference>
<reference evidence="6 7" key="1">
    <citation type="submission" date="2024-12" db="EMBL/GenBank/DDBJ databases">
        <title>The coexistence of Mycolicibacterium septicum and Mycolicibacterium nivoides in clinical samples.</title>
        <authorList>
            <person name="Wang C."/>
            <person name="Feng Y."/>
            <person name="Zong Z."/>
        </authorList>
    </citation>
    <scope>NUCLEOTIDE SEQUENCE [LARGE SCALE GENOMIC DNA]</scope>
    <source>
        <strain evidence="6 7">120309</strain>
    </source>
</reference>
<gene>
    <name evidence="6" type="ORF">ACK4CT_34570</name>
</gene>
<dbReference type="CDD" id="cd08194">
    <property type="entry name" value="Fe-ADH-like"/>
    <property type="match status" value="1"/>
</dbReference>
<evidence type="ECO:0000256" key="3">
    <source>
        <dbReference type="ARBA" id="ARBA00023027"/>
    </source>
</evidence>
<dbReference type="Pfam" id="PF00465">
    <property type="entry name" value="Fe-ADH"/>
    <property type="match status" value="1"/>
</dbReference>
<comment type="caution">
    <text evidence="6">The sequence shown here is derived from an EMBL/GenBank/DDBJ whole genome shotgun (WGS) entry which is preliminary data.</text>
</comment>
<dbReference type="EMBL" id="JBKBDD010000022">
    <property type="protein sequence ID" value="MFN6548300.1"/>
    <property type="molecule type" value="Genomic_DNA"/>
</dbReference>
<evidence type="ECO:0000259" key="4">
    <source>
        <dbReference type="Pfam" id="PF00465"/>
    </source>
</evidence>
<dbReference type="PANTHER" id="PTHR11496">
    <property type="entry name" value="ALCOHOL DEHYDROGENASE"/>
    <property type="match status" value="1"/>
</dbReference>
<proteinExistence type="inferred from homology"/>
<keyword evidence="3" id="KW-0520">NAD</keyword>
<dbReference type="InterPro" id="IPR056798">
    <property type="entry name" value="ADH_Fe_C"/>
</dbReference>
<dbReference type="PANTHER" id="PTHR11496:SF102">
    <property type="entry name" value="ALCOHOL DEHYDROGENASE 4"/>
    <property type="match status" value="1"/>
</dbReference>
<protein>
    <submittedName>
        <fullName evidence="6">Iron-containing alcohol dehydrogenase</fullName>
    </submittedName>
</protein>
<dbReference type="Pfam" id="PF25137">
    <property type="entry name" value="ADH_Fe_C"/>
    <property type="match status" value="1"/>
</dbReference>
<evidence type="ECO:0000256" key="1">
    <source>
        <dbReference type="ARBA" id="ARBA00007358"/>
    </source>
</evidence>
<dbReference type="SUPFAM" id="SSF56796">
    <property type="entry name" value="Dehydroquinate synthase-like"/>
    <property type="match status" value="1"/>
</dbReference>
<dbReference type="PROSITE" id="PS00913">
    <property type="entry name" value="ADH_IRON_1"/>
    <property type="match status" value="1"/>
</dbReference>